<comment type="caution">
    <text evidence="2">The sequence shown here is derived from an EMBL/GenBank/DDBJ whole genome shotgun (WGS) entry which is preliminary data.</text>
</comment>
<sequence>MANWRPSEHGGMTRGGAPDGRCSSSHSGGSSSYSGGSSSSAPSYSAPAPSASRWQPTQHGGMTRGGVPDRRCSSTAHSAPRAPSASTSSRTPDPVVGSQTFSRRAPAPIHEGPRGGHYYITPSGTKEYVSTTASSSSRSAPSRSAPKPTAKPTKKPTSKVTSKPSAKPTKKPASKGPVLTFPRRSPADLKKGPKGGWHYETESGHKEYVQIKYLETARSHPICSSGLDPKRHGDKGQGTEAAHKCSHRVARAVLAQTGGPQTSAATEALCRALNDNCNIRLKSQRGNRALDERRDKRICDIVQNGGTIKENTTAHRAIQCYKGIREAADTHNNLHAKDIATVIGNLMVKIPNHDPIALKDLASQTATTAGTGGTGGEVVSAGGVGGLSLPQVRASLPLSESLSESPLGFSPPQNRERLPEALEDALPSHPPESRLPHIRSVTGRARILSEYTSPRGDLTLTVGEEYEVRALSDRYWFIMVGTAERLVPVSKMEWVEREGERARRDKAREREQTLPADRAAGVGRHRH</sequence>
<evidence type="ECO:0000313" key="2">
    <source>
        <dbReference type="EMBL" id="GIQ79696.1"/>
    </source>
</evidence>
<keyword evidence="3" id="KW-1185">Reference proteome</keyword>
<name>A0A9K3CM83_9EUKA</name>
<dbReference type="EMBL" id="BDIP01000043">
    <property type="protein sequence ID" value="GIQ79696.1"/>
    <property type="molecule type" value="Genomic_DNA"/>
</dbReference>
<feature type="region of interest" description="Disordered" evidence="1">
    <location>
        <begin position="1"/>
        <end position="200"/>
    </location>
</feature>
<accession>A0A9K3CM83</accession>
<feature type="compositionally biased region" description="Low complexity" evidence="1">
    <location>
        <begin position="158"/>
        <end position="167"/>
    </location>
</feature>
<dbReference type="Proteomes" id="UP000265618">
    <property type="component" value="Unassembled WGS sequence"/>
</dbReference>
<feature type="compositionally biased region" description="Low complexity" evidence="1">
    <location>
        <begin position="23"/>
        <end position="52"/>
    </location>
</feature>
<evidence type="ECO:0000313" key="3">
    <source>
        <dbReference type="Proteomes" id="UP000265618"/>
    </source>
</evidence>
<proteinExistence type="predicted"/>
<evidence type="ECO:0000256" key="1">
    <source>
        <dbReference type="SAM" id="MobiDB-lite"/>
    </source>
</evidence>
<feature type="region of interest" description="Disordered" evidence="1">
    <location>
        <begin position="497"/>
        <end position="527"/>
    </location>
</feature>
<dbReference type="AlphaFoldDB" id="A0A9K3CM83"/>
<feature type="compositionally biased region" description="Basic and acidic residues" evidence="1">
    <location>
        <begin position="185"/>
        <end position="200"/>
    </location>
</feature>
<evidence type="ECO:0008006" key="4">
    <source>
        <dbReference type="Google" id="ProtNLM"/>
    </source>
</evidence>
<feature type="compositionally biased region" description="Basic and acidic residues" evidence="1">
    <location>
        <begin position="497"/>
        <end position="512"/>
    </location>
</feature>
<feature type="compositionally biased region" description="Low complexity" evidence="1">
    <location>
        <begin position="130"/>
        <end position="151"/>
    </location>
</feature>
<reference evidence="2 3" key="1">
    <citation type="journal article" date="2018" name="PLoS ONE">
        <title>The draft genome of Kipferlia bialata reveals reductive genome evolution in fornicate parasites.</title>
        <authorList>
            <person name="Tanifuji G."/>
            <person name="Takabayashi S."/>
            <person name="Kume K."/>
            <person name="Takagi M."/>
            <person name="Nakayama T."/>
            <person name="Kamikawa R."/>
            <person name="Inagaki Y."/>
            <person name="Hashimoto T."/>
        </authorList>
    </citation>
    <scope>NUCLEOTIDE SEQUENCE [LARGE SCALE GENOMIC DNA]</scope>
    <source>
        <strain evidence="2">NY0173</strain>
    </source>
</reference>
<feature type="compositionally biased region" description="Low complexity" evidence="1">
    <location>
        <begin position="73"/>
        <end position="92"/>
    </location>
</feature>
<protein>
    <recommendedName>
        <fullName evidence="4">SH3 domain-containing protein</fullName>
    </recommendedName>
</protein>
<organism evidence="2 3">
    <name type="scientific">Kipferlia bialata</name>
    <dbReference type="NCBI Taxonomy" id="797122"/>
    <lineage>
        <taxon>Eukaryota</taxon>
        <taxon>Metamonada</taxon>
        <taxon>Carpediemonas-like organisms</taxon>
        <taxon>Kipferlia</taxon>
    </lineage>
</organism>
<gene>
    <name evidence="2" type="ORF">KIPB_000375</name>
</gene>